<protein>
    <submittedName>
        <fullName evidence="1">Uncharacterized protein</fullName>
    </submittedName>
</protein>
<keyword evidence="2" id="KW-1185">Reference proteome</keyword>
<dbReference type="AlphaFoldDB" id="A0A367JW60"/>
<accession>A0A367JW60</accession>
<evidence type="ECO:0000313" key="1">
    <source>
        <dbReference type="EMBL" id="RCH94099.1"/>
    </source>
</evidence>
<evidence type="ECO:0000313" key="2">
    <source>
        <dbReference type="Proteomes" id="UP000252139"/>
    </source>
</evidence>
<feature type="non-terminal residue" evidence="1">
    <location>
        <position position="93"/>
    </location>
</feature>
<dbReference type="OrthoDB" id="5588333at2759"/>
<dbReference type="Proteomes" id="UP000252139">
    <property type="component" value="Unassembled WGS sequence"/>
</dbReference>
<comment type="caution">
    <text evidence="1">The sequence shown here is derived from an EMBL/GenBank/DDBJ whole genome shotgun (WGS) entry which is preliminary data.</text>
</comment>
<reference evidence="1 2" key="1">
    <citation type="journal article" date="2018" name="G3 (Bethesda)">
        <title>Phylogenetic and Phylogenomic Definition of Rhizopus Species.</title>
        <authorList>
            <person name="Gryganskyi A.P."/>
            <person name="Golan J."/>
            <person name="Dolatabadi S."/>
            <person name="Mondo S."/>
            <person name="Robb S."/>
            <person name="Idnurm A."/>
            <person name="Muszewska A."/>
            <person name="Steczkiewicz K."/>
            <person name="Masonjones S."/>
            <person name="Liao H.L."/>
            <person name="Gajdeczka M.T."/>
            <person name="Anike F."/>
            <person name="Vuek A."/>
            <person name="Anishchenko I.M."/>
            <person name="Voigt K."/>
            <person name="de Hoog G.S."/>
            <person name="Smith M.E."/>
            <person name="Heitman J."/>
            <person name="Vilgalys R."/>
            <person name="Stajich J.E."/>
        </authorList>
    </citation>
    <scope>NUCLEOTIDE SEQUENCE [LARGE SCALE GENOMIC DNA]</scope>
    <source>
        <strain evidence="1 2">CBS 357.93</strain>
    </source>
</reference>
<name>A0A367JW60_RHIAZ</name>
<sequence>MQQIGSSAPSTHLSRMQQNLAFLLSMTDLLRPSDLHRIDFATASISEENNQRFLSFNVVTLKEKRVSQHLIKPFRVSSHASPNLCPVTTFIHL</sequence>
<proteinExistence type="predicted"/>
<gene>
    <name evidence="1" type="ORF">CU097_013943</name>
</gene>
<dbReference type="EMBL" id="PJQL01000618">
    <property type="protein sequence ID" value="RCH94099.1"/>
    <property type="molecule type" value="Genomic_DNA"/>
</dbReference>
<organism evidence="1 2">
    <name type="scientific">Rhizopus azygosporus</name>
    <name type="common">Rhizopus microsporus var. azygosporus</name>
    <dbReference type="NCBI Taxonomy" id="86630"/>
    <lineage>
        <taxon>Eukaryota</taxon>
        <taxon>Fungi</taxon>
        <taxon>Fungi incertae sedis</taxon>
        <taxon>Mucoromycota</taxon>
        <taxon>Mucoromycotina</taxon>
        <taxon>Mucoromycetes</taxon>
        <taxon>Mucorales</taxon>
        <taxon>Mucorineae</taxon>
        <taxon>Rhizopodaceae</taxon>
        <taxon>Rhizopus</taxon>
    </lineage>
</organism>